<keyword evidence="6" id="KW-0482">Metalloprotease</keyword>
<feature type="compositionally biased region" description="Basic residues" evidence="9">
    <location>
        <begin position="290"/>
        <end position="312"/>
    </location>
</feature>
<feature type="binding site" evidence="8">
    <location>
        <position position="197"/>
    </location>
    <ligand>
        <name>Zn(2+)</name>
        <dbReference type="ChEBI" id="CHEBI:29105"/>
        <label>1</label>
    </ligand>
</feature>
<accession>A0A1B6CFR7</accession>
<proteinExistence type="inferred from homology"/>
<dbReference type="CDD" id="cd04278">
    <property type="entry name" value="ZnMc_MMP"/>
    <property type="match status" value="1"/>
</dbReference>
<evidence type="ECO:0000256" key="3">
    <source>
        <dbReference type="ARBA" id="ARBA00022723"/>
    </source>
</evidence>
<dbReference type="EMBL" id="GEDC01012441">
    <property type="protein sequence ID" value="JAS24857.1"/>
    <property type="molecule type" value="Transcribed_RNA"/>
</dbReference>
<keyword evidence="2" id="KW-0645">Protease</keyword>
<dbReference type="GO" id="GO:0030198">
    <property type="term" value="P:extracellular matrix organization"/>
    <property type="evidence" value="ECO:0007669"/>
    <property type="project" value="TreeGrafter"/>
</dbReference>
<dbReference type="EMBL" id="GEDC01024962">
    <property type="protein sequence ID" value="JAS12336.1"/>
    <property type="molecule type" value="Transcribed_RNA"/>
</dbReference>
<evidence type="ECO:0000256" key="9">
    <source>
        <dbReference type="SAM" id="MobiDB-lite"/>
    </source>
</evidence>
<dbReference type="InterPro" id="IPR021190">
    <property type="entry name" value="Pept_M10A"/>
</dbReference>
<evidence type="ECO:0000313" key="13">
    <source>
        <dbReference type="EMBL" id="JAS16947.1"/>
    </source>
</evidence>
<evidence type="ECO:0000313" key="12">
    <source>
        <dbReference type="EMBL" id="JAS12336.1"/>
    </source>
</evidence>
<dbReference type="InterPro" id="IPR002477">
    <property type="entry name" value="Peptidoglycan-bd-like"/>
</dbReference>
<feature type="domain" description="Peptidase metallopeptidase" evidence="11">
    <location>
        <begin position="132"/>
        <end position="293"/>
    </location>
</feature>
<dbReference type="InterPro" id="IPR036365">
    <property type="entry name" value="PGBD-like_sf"/>
</dbReference>
<feature type="binding site" evidence="8">
    <location>
        <position position="151"/>
    </location>
    <ligand>
        <name>Ca(2+)</name>
        <dbReference type="ChEBI" id="CHEBI:29108"/>
        <label>1</label>
    </ligand>
</feature>
<keyword evidence="10" id="KW-0472">Membrane</keyword>
<evidence type="ECO:0000256" key="8">
    <source>
        <dbReference type="PIRSR" id="PIRSR621190-2"/>
    </source>
</evidence>
<feature type="binding site" evidence="8">
    <location>
        <position position="212"/>
    </location>
    <ligand>
        <name>Zn(2+)</name>
        <dbReference type="ChEBI" id="CHEBI:29105"/>
        <label>1</label>
    </ligand>
</feature>
<comment type="similarity">
    <text evidence="1">Belongs to the peptidase M10A family.</text>
</comment>
<evidence type="ECO:0000313" key="15">
    <source>
        <dbReference type="EMBL" id="JAS24857.1"/>
    </source>
</evidence>
<sequence>RKNSIEVLCEAFVFIRCYVSLLSQSRPITIMTLIFFISVFFIAVENVYSAPGPIVFGSRDSLQSAMTFLAKYGYSKSDFQTGNFRTGFRSALKNYQKFMGLKQTGYLDTATVNSMELPRCGVRDGNKRRFILNSTWPVPKLSYSLLNLPRDLNLKGTRKAFAYGFRQWAQVTPLKFLLGQKNNTDIKIGFYSGDHGDSDPFNSNQDDVELAHAFPYPVGVIHFNKDIQWTNKFVNSDDIIDLKQVATHEIGHALGLGHSNLRASIMYPTYNDNMKKPKLHKNDIDWIQKKYGKKKKKNEKGKPRKVKTKKLQKNNNKI</sequence>
<dbReference type="SMART" id="SM00235">
    <property type="entry name" value="ZnMc"/>
    <property type="match status" value="1"/>
</dbReference>
<gene>
    <name evidence="13" type="ORF">g.23985</name>
    <name evidence="14" type="ORF">g.23987</name>
    <name evidence="15" type="ORF">g.23989</name>
    <name evidence="12" type="ORF">g.23991</name>
</gene>
<dbReference type="InterPro" id="IPR024079">
    <property type="entry name" value="MetalloPept_cat_dom_sf"/>
</dbReference>
<dbReference type="PANTHER" id="PTHR10201">
    <property type="entry name" value="MATRIX METALLOPROTEINASE"/>
    <property type="match status" value="1"/>
</dbReference>
<dbReference type="Pfam" id="PF01471">
    <property type="entry name" value="PG_binding_1"/>
    <property type="match status" value="1"/>
</dbReference>
<keyword evidence="3 8" id="KW-0479">Metal-binding</keyword>
<dbReference type="SUPFAM" id="SSF47090">
    <property type="entry name" value="PGBD-like"/>
    <property type="match status" value="1"/>
</dbReference>
<organism evidence="12">
    <name type="scientific">Clastoptera arizonana</name>
    <name type="common">Arizona spittle bug</name>
    <dbReference type="NCBI Taxonomy" id="38151"/>
    <lineage>
        <taxon>Eukaryota</taxon>
        <taxon>Metazoa</taxon>
        <taxon>Ecdysozoa</taxon>
        <taxon>Arthropoda</taxon>
        <taxon>Hexapoda</taxon>
        <taxon>Insecta</taxon>
        <taxon>Pterygota</taxon>
        <taxon>Neoptera</taxon>
        <taxon>Paraneoptera</taxon>
        <taxon>Hemiptera</taxon>
        <taxon>Auchenorrhyncha</taxon>
        <taxon>Cercopoidea</taxon>
        <taxon>Clastopteridae</taxon>
        <taxon>Clastoptera</taxon>
    </lineage>
</organism>
<dbReference type="PANTHER" id="PTHR10201:SF323">
    <property type="entry name" value="MATRIX METALLOPROTEINASE-21"/>
    <property type="match status" value="1"/>
</dbReference>
<evidence type="ECO:0000256" key="1">
    <source>
        <dbReference type="ARBA" id="ARBA00010370"/>
    </source>
</evidence>
<dbReference type="EMBL" id="GEDC01017340">
    <property type="protein sequence ID" value="JAS19958.1"/>
    <property type="molecule type" value="Transcribed_RNA"/>
</dbReference>
<dbReference type="PRINTS" id="PR00138">
    <property type="entry name" value="MATRIXIN"/>
</dbReference>
<dbReference type="InterPro" id="IPR001818">
    <property type="entry name" value="Pept_M10_metallopeptidase"/>
</dbReference>
<reference evidence="12" key="1">
    <citation type="submission" date="2015-12" db="EMBL/GenBank/DDBJ databases">
        <title>De novo transcriptome assembly of four potential Pierce s Disease insect vectors from Arizona vineyards.</title>
        <authorList>
            <person name="Tassone E.E."/>
        </authorList>
    </citation>
    <scope>NUCLEOTIDE SEQUENCE</scope>
</reference>
<evidence type="ECO:0000256" key="10">
    <source>
        <dbReference type="SAM" id="Phobius"/>
    </source>
</evidence>
<evidence type="ECO:0000256" key="4">
    <source>
        <dbReference type="ARBA" id="ARBA00022801"/>
    </source>
</evidence>
<evidence type="ECO:0000256" key="6">
    <source>
        <dbReference type="ARBA" id="ARBA00023049"/>
    </source>
</evidence>
<dbReference type="GO" id="GO:0030574">
    <property type="term" value="P:collagen catabolic process"/>
    <property type="evidence" value="ECO:0007669"/>
    <property type="project" value="TreeGrafter"/>
</dbReference>
<dbReference type="Pfam" id="PF00413">
    <property type="entry name" value="Peptidase_M10"/>
    <property type="match status" value="1"/>
</dbReference>
<feature type="binding site" evidence="8">
    <location>
        <position position="266"/>
    </location>
    <ligand>
        <name>Zn(2+)</name>
        <dbReference type="ChEBI" id="CHEBI:29105"/>
        <label>2</label>
        <note>catalytic</note>
    </ligand>
</feature>
<evidence type="ECO:0000256" key="7">
    <source>
        <dbReference type="PIRSR" id="PIRSR621190-1"/>
    </source>
</evidence>
<dbReference type="InterPro" id="IPR033739">
    <property type="entry name" value="M10A_MMP"/>
</dbReference>
<dbReference type="InterPro" id="IPR006026">
    <property type="entry name" value="Peptidase_Metallo"/>
</dbReference>
<evidence type="ECO:0000259" key="11">
    <source>
        <dbReference type="SMART" id="SM00235"/>
    </source>
</evidence>
<dbReference type="EMBL" id="GEDC01020351">
    <property type="protein sequence ID" value="JAS16947.1"/>
    <property type="molecule type" value="Transcribed_RNA"/>
</dbReference>
<feature type="binding site" evidence="8">
    <location>
        <position position="258"/>
    </location>
    <ligand>
        <name>Zn(2+)</name>
        <dbReference type="ChEBI" id="CHEBI:29105"/>
        <label>2</label>
        <note>catalytic</note>
    </ligand>
</feature>
<keyword evidence="4" id="KW-0378">Hydrolase</keyword>
<evidence type="ECO:0000256" key="2">
    <source>
        <dbReference type="ARBA" id="ARBA00022670"/>
    </source>
</evidence>
<feature type="region of interest" description="Disordered" evidence="9">
    <location>
        <begin position="288"/>
        <end position="318"/>
    </location>
</feature>
<feature type="active site" evidence="7">
    <location>
        <position position="249"/>
    </location>
</feature>
<feature type="transmembrane region" description="Helical" evidence="10">
    <location>
        <begin position="28"/>
        <end position="48"/>
    </location>
</feature>
<feature type="binding site" evidence="8">
    <location>
        <position position="248"/>
    </location>
    <ligand>
        <name>Zn(2+)</name>
        <dbReference type="ChEBI" id="CHEBI:29105"/>
        <label>2</label>
        <note>catalytic</note>
    </ligand>
</feature>
<dbReference type="GO" id="GO:0031012">
    <property type="term" value="C:extracellular matrix"/>
    <property type="evidence" value="ECO:0007669"/>
    <property type="project" value="InterPro"/>
</dbReference>
<comment type="cofactor">
    <cofactor evidence="8">
        <name>Zn(2+)</name>
        <dbReference type="ChEBI" id="CHEBI:29105"/>
    </cofactor>
    <text evidence="8">Binds 2 Zn(2+) ions per subunit.</text>
</comment>
<feature type="binding site" description="in inhibited form" evidence="8">
    <location>
        <position position="120"/>
    </location>
    <ligand>
        <name>Zn(2+)</name>
        <dbReference type="ChEBI" id="CHEBI:29105"/>
        <label>2</label>
        <note>catalytic</note>
    </ligand>
</feature>
<feature type="binding site" evidence="8">
    <location>
        <position position="185"/>
    </location>
    <ligand>
        <name>Ca(2+)</name>
        <dbReference type="ChEBI" id="CHEBI:29108"/>
        <label>2</label>
    </ligand>
</feature>
<dbReference type="Gene3D" id="3.40.390.10">
    <property type="entry name" value="Collagenase (Catalytic Domain)"/>
    <property type="match status" value="1"/>
</dbReference>
<evidence type="ECO:0000256" key="5">
    <source>
        <dbReference type="ARBA" id="ARBA00022833"/>
    </source>
</evidence>
<keyword evidence="10" id="KW-0812">Transmembrane</keyword>
<feature type="binding site" evidence="8">
    <location>
        <position position="252"/>
    </location>
    <ligand>
        <name>Zn(2+)</name>
        <dbReference type="ChEBI" id="CHEBI:29105"/>
        <label>2</label>
        <note>catalytic</note>
    </ligand>
</feature>
<dbReference type="GO" id="GO:0008270">
    <property type="term" value="F:zinc ion binding"/>
    <property type="evidence" value="ECO:0007669"/>
    <property type="project" value="InterPro"/>
</dbReference>
<keyword evidence="10" id="KW-1133">Transmembrane helix</keyword>
<protein>
    <recommendedName>
        <fullName evidence="11">Peptidase metallopeptidase domain-containing protein</fullName>
    </recommendedName>
</protein>
<keyword evidence="8" id="KW-0106">Calcium</keyword>
<feature type="binding site" evidence="8">
    <location>
        <position position="222"/>
    </location>
    <ligand>
        <name>Zn(2+)</name>
        <dbReference type="ChEBI" id="CHEBI:29105"/>
        <label>1</label>
    </ligand>
</feature>
<feature type="non-terminal residue" evidence="12">
    <location>
        <position position="1"/>
    </location>
</feature>
<comment type="cofactor">
    <cofactor evidence="8">
        <name>Ca(2+)</name>
        <dbReference type="ChEBI" id="CHEBI:29108"/>
    </cofactor>
    <text evidence="8">Can bind about 5 Ca(2+) ions per subunit.</text>
</comment>
<name>A0A1B6CFR7_9HEMI</name>
<keyword evidence="5 8" id="KW-0862">Zinc</keyword>
<evidence type="ECO:0000313" key="14">
    <source>
        <dbReference type="EMBL" id="JAS19958.1"/>
    </source>
</evidence>
<dbReference type="GO" id="GO:0006508">
    <property type="term" value="P:proteolysis"/>
    <property type="evidence" value="ECO:0007669"/>
    <property type="project" value="UniProtKB-KW"/>
</dbReference>
<dbReference type="SUPFAM" id="SSF55486">
    <property type="entry name" value="Metalloproteases ('zincins'), catalytic domain"/>
    <property type="match status" value="1"/>
</dbReference>
<dbReference type="AlphaFoldDB" id="A0A1B6CFR7"/>
<feature type="binding site" evidence="8">
    <location>
        <position position="195"/>
    </location>
    <ligand>
        <name>Zn(2+)</name>
        <dbReference type="ChEBI" id="CHEBI:29105"/>
        <label>1</label>
    </ligand>
</feature>
<dbReference type="GO" id="GO:0004222">
    <property type="term" value="F:metalloendopeptidase activity"/>
    <property type="evidence" value="ECO:0007669"/>
    <property type="project" value="InterPro"/>
</dbReference>